<accession>A0ABX1V4F7</accession>
<dbReference type="EMBL" id="JABERG010000016">
    <property type="protein sequence ID" value="NNH88197.1"/>
    <property type="molecule type" value="Genomic_DNA"/>
</dbReference>
<protein>
    <submittedName>
        <fullName evidence="1">Uncharacterized protein</fullName>
    </submittedName>
</protein>
<dbReference type="Proteomes" id="UP000546536">
    <property type="component" value="Unassembled WGS sequence"/>
</dbReference>
<organism evidence="1 2">
    <name type="scientific">Acinetobacter terrae</name>
    <dbReference type="NCBI Taxonomy" id="2731247"/>
    <lineage>
        <taxon>Bacteria</taxon>
        <taxon>Pseudomonadati</taxon>
        <taxon>Pseudomonadota</taxon>
        <taxon>Gammaproteobacteria</taxon>
        <taxon>Moraxellales</taxon>
        <taxon>Moraxellaceae</taxon>
        <taxon>Acinetobacter</taxon>
        <taxon>Acinetobacter Taxon 24</taxon>
    </lineage>
</organism>
<dbReference type="RefSeq" id="WP_171544701.1">
    <property type="nucleotide sequence ID" value="NZ_JABERG010000016.1"/>
</dbReference>
<gene>
    <name evidence="1" type="ORF">HLH13_10885</name>
</gene>
<evidence type="ECO:0000313" key="2">
    <source>
        <dbReference type="Proteomes" id="UP000546536"/>
    </source>
</evidence>
<reference evidence="1 2" key="1">
    <citation type="submission" date="2020-04" db="EMBL/GenBank/DDBJ databases">
        <title>Acinetobacter Taxon 24.</title>
        <authorList>
            <person name="Nemec A."/>
            <person name="Radolfova-Krizova L."/>
            <person name="Higgins P.G."/>
            <person name="Spanelova P."/>
        </authorList>
    </citation>
    <scope>NUCLEOTIDE SEQUENCE [LARGE SCALE GENOMIC DNA]</scope>
    <source>
        <strain evidence="1 2">ANC 4279</strain>
    </source>
</reference>
<comment type="caution">
    <text evidence="1">The sequence shown here is derived from an EMBL/GenBank/DDBJ whole genome shotgun (WGS) entry which is preliminary data.</text>
</comment>
<evidence type="ECO:0000313" key="1">
    <source>
        <dbReference type="EMBL" id="NNH88197.1"/>
    </source>
</evidence>
<keyword evidence="2" id="KW-1185">Reference proteome</keyword>
<proteinExistence type="predicted"/>
<sequence length="62" mass="6843">MPQIVKIQVKLSKRKIALIYAALLVEKAARVVEKAARVVAKNIIKRSVEVVPVESKESTSKS</sequence>
<name>A0ABX1V4F7_9GAMM</name>